<accession>A0A916UYG1</accession>
<dbReference type="Gene3D" id="3.30.450.20">
    <property type="entry name" value="PAS domain"/>
    <property type="match status" value="1"/>
</dbReference>
<feature type="chain" id="PRO_5037010606" description="Single Cache domain-containing protein" evidence="6">
    <location>
        <begin position="50"/>
        <end position="180"/>
    </location>
</feature>
<evidence type="ECO:0000313" key="8">
    <source>
        <dbReference type="EMBL" id="GGC91569.1"/>
    </source>
</evidence>
<name>A0A916UYG1_9BURK</name>
<keyword evidence="5" id="KW-0472">Membrane</keyword>
<keyword evidence="3" id="KW-0812">Transmembrane</keyword>
<comment type="subcellular location">
    <subcellularLocation>
        <location evidence="1">Cell membrane</location>
        <topology evidence="1">Multi-pass membrane protein</topology>
    </subcellularLocation>
</comment>
<comment type="caution">
    <text evidence="8">The sequence shown here is derived from an EMBL/GenBank/DDBJ whole genome shotgun (WGS) entry which is preliminary data.</text>
</comment>
<dbReference type="Pfam" id="PF17200">
    <property type="entry name" value="sCache_2"/>
    <property type="match status" value="1"/>
</dbReference>
<protein>
    <recommendedName>
        <fullName evidence="7">Single Cache domain-containing protein</fullName>
    </recommendedName>
</protein>
<evidence type="ECO:0000259" key="7">
    <source>
        <dbReference type="SMART" id="SM01049"/>
    </source>
</evidence>
<evidence type="ECO:0000313" key="9">
    <source>
        <dbReference type="Proteomes" id="UP000637423"/>
    </source>
</evidence>
<keyword evidence="9" id="KW-1185">Reference proteome</keyword>
<keyword evidence="2" id="KW-1003">Cell membrane</keyword>
<evidence type="ECO:0000256" key="1">
    <source>
        <dbReference type="ARBA" id="ARBA00004651"/>
    </source>
</evidence>
<dbReference type="AlphaFoldDB" id="A0A916UYG1"/>
<feature type="domain" description="Single Cache" evidence="7">
    <location>
        <begin position="53"/>
        <end position="133"/>
    </location>
</feature>
<dbReference type="InterPro" id="IPR033480">
    <property type="entry name" value="sCache_2"/>
</dbReference>
<reference evidence="8" key="1">
    <citation type="journal article" date="2014" name="Int. J. Syst. Evol. Microbiol.">
        <title>Complete genome sequence of Corynebacterium casei LMG S-19264T (=DSM 44701T), isolated from a smear-ripened cheese.</title>
        <authorList>
            <consortium name="US DOE Joint Genome Institute (JGI-PGF)"/>
            <person name="Walter F."/>
            <person name="Albersmeier A."/>
            <person name="Kalinowski J."/>
            <person name="Ruckert C."/>
        </authorList>
    </citation>
    <scope>NUCLEOTIDE SEQUENCE</scope>
    <source>
        <strain evidence="8">CGMCC 1.10998</strain>
    </source>
</reference>
<organism evidence="8 9">
    <name type="scientific">Undibacterium terreum</name>
    <dbReference type="NCBI Taxonomy" id="1224302"/>
    <lineage>
        <taxon>Bacteria</taxon>
        <taxon>Pseudomonadati</taxon>
        <taxon>Pseudomonadota</taxon>
        <taxon>Betaproteobacteria</taxon>
        <taxon>Burkholderiales</taxon>
        <taxon>Oxalobacteraceae</taxon>
        <taxon>Undibacterium</taxon>
    </lineage>
</organism>
<gene>
    <name evidence="8" type="ORF">GCM10011396_43570</name>
</gene>
<evidence type="ECO:0000256" key="3">
    <source>
        <dbReference type="ARBA" id="ARBA00022692"/>
    </source>
</evidence>
<keyword evidence="4" id="KW-1133">Transmembrane helix</keyword>
<evidence type="ECO:0000256" key="6">
    <source>
        <dbReference type="SAM" id="SignalP"/>
    </source>
</evidence>
<reference evidence="8" key="2">
    <citation type="submission" date="2020-09" db="EMBL/GenBank/DDBJ databases">
        <authorList>
            <person name="Sun Q."/>
            <person name="Zhou Y."/>
        </authorList>
    </citation>
    <scope>NUCLEOTIDE SEQUENCE</scope>
    <source>
        <strain evidence="8">CGMCC 1.10998</strain>
    </source>
</reference>
<dbReference type="SMART" id="SM01049">
    <property type="entry name" value="Cache_2"/>
    <property type="match status" value="1"/>
</dbReference>
<dbReference type="Proteomes" id="UP000637423">
    <property type="component" value="Unassembled WGS sequence"/>
</dbReference>
<evidence type="ECO:0000256" key="2">
    <source>
        <dbReference type="ARBA" id="ARBA00022475"/>
    </source>
</evidence>
<dbReference type="GO" id="GO:0005886">
    <property type="term" value="C:plasma membrane"/>
    <property type="evidence" value="ECO:0007669"/>
    <property type="project" value="UniProtKB-SubCell"/>
</dbReference>
<feature type="signal peptide" evidence="6">
    <location>
        <begin position="1"/>
        <end position="49"/>
    </location>
</feature>
<sequence length="180" mass="20045">MFSLQSRVFEINLKTLFFSINIFGDTMKTLSKIFAVCALGLAMMAPAHAADDKGTSEQAVAMVKKAIAYIKEVGKEKAFAEFANPANTQFHDRDLYLFVYDLNGNTLAHGNNPKMVGKSLIDLKDGDGKPIIREMITLVNTKGKGWADYKWPNPVTKTLEQKSSYVEKVDNYFVGCGIYK</sequence>
<evidence type="ECO:0000256" key="5">
    <source>
        <dbReference type="ARBA" id="ARBA00023136"/>
    </source>
</evidence>
<keyword evidence="6" id="KW-0732">Signal</keyword>
<evidence type="ECO:0000256" key="4">
    <source>
        <dbReference type="ARBA" id="ARBA00022989"/>
    </source>
</evidence>
<proteinExistence type="predicted"/>
<dbReference type="EMBL" id="BMED01000005">
    <property type="protein sequence ID" value="GGC91569.1"/>
    <property type="molecule type" value="Genomic_DNA"/>
</dbReference>